<name>A0A486XNN8_9GAMM</name>
<protein>
    <submittedName>
        <fullName evidence="2">Uncharacterized protein</fullName>
    </submittedName>
</protein>
<proteinExistence type="predicted"/>
<feature type="transmembrane region" description="Helical" evidence="1">
    <location>
        <begin position="33"/>
        <end position="55"/>
    </location>
</feature>
<evidence type="ECO:0000256" key="1">
    <source>
        <dbReference type="SAM" id="Phobius"/>
    </source>
</evidence>
<accession>A0A486XNN8</accession>
<gene>
    <name evidence="2" type="ORF">BAL341_1594</name>
</gene>
<reference evidence="2" key="1">
    <citation type="submission" date="2019-04" db="EMBL/GenBank/DDBJ databases">
        <authorList>
            <person name="Brambilla D."/>
        </authorList>
    </citation>
    <scope>NUCLEOTIDE SEQUENCE</scope>
    <source>
        <strain evidence="2">BAL1</strain>
    </source>
</reference>
<dbReference type="EMBL" id="CAAJGR010000087">
    <property type="protein sequence ID" value="VHO03798.1"/>
    <property type="molecule type" value="Genomic_DNA"/>
</dbReference>
<keyword evidence="1" id="KW-1133">Transmembrane helix</keyword>
<organism evidence="2">
    <name type="scientific">Rheinheimera sp. BAL341</name>
    <dbReference type="NCBI Taxonomy" id="1708203"/>
    <lineage>
        <taxon>Bacteria</taxon>
        <taxon>Pseudomonadati</taxon>
        <taxon>Pseudomonadota</taxon>
        <taxon>Gammaproteobacteria</taxon>
        <taxon>Chromatiales</taxon>
        <taxon>Chromatiaceae</taxon>
        <taxon>Rheinheimera</taxon>
    </lineage>
</organism>
<dbReference type="AlphaFoldDB" id="A0A486XNN8"/>
<evidence type="ECO:0000313" key="2">
    <source>
        <dbReference type="EMBL" id="VHO03798.1"/>
    </source>
</evidence>
<sequence>MIDLPVYSLLNLLGSEKIPDTKHTTLTDSNIKAFMLLSIQHVTLMGCINAVLYFYNLAGWP</sequence>
<keyword evidence="1" id="KW-0812">Transmembrane</keyword>
<keyword evidence="1" id="KW-0472">Membrane</keyword>